<dbReference type="Gene3D" id="1.25.40.10">
    <property type="entry name" value="Tetratricopeptide repeat domain"/>
    <property type="match status" value="5"/>
</dbReference>
<comment type="similarity">
    <text evidence="2">Belongs to the PPR family. PCMP-E subfamily.</text>
</comment>
<feature type="repeat" description="PPR" evidence="3">
    <location>
        <begin position="167"/>
        <end position="201"/>
    </location>
</feature>
<dbReference type="GO" id="GO:0099402">
    <property type="term" value="P:plant organ development"/>
    <property type="evidence" value="ECO:0007669"/>
    <property type="project" value="UniProtKB-ARBA"/>
</dbReference>
<organism evidence="4 5">
    <name type="scientific">Erythroxylum novogranatense</name>
    <dbReference type="NCBI Taxonomy" id="1862640"/>
    <lineage>
        <taxon>Eukaryota</taxon>
        <taxon>Viridiplantae</taxon>
        <taxon>Streptophyta</taxon>
        <taxon>Embryophyta</taxon>
        <taxon>Tracheophyta</taxon>
        <taxon>Spermatophyta</taxon>
        <taxon>Magnoliopsida</taxon>
        <taxon>eudicotyledons</taxon>
        <taxon>Gunneridae</taxon>
        <taxon>Pentapetalae</taxon>
        <taxon>rosids</taxon>
        <taxon>fabids</taxon>
        <taxon>Malpighiales</taxon>
        <taxon>Erythroxylaceae</taxon>
        <taxon>Erythroxylum</taxon>
    </lineage>
</organism>
<dbReference type="PROSITE" id="PS51375">
    <property type="entry name" value="PPR"/>
    <property type="match status" value="6"/>
</dbReference>
<dbReference type="Pfam" id="PF20430">
    <property type="entry name" value="Eplus_motif"/>
    <property type="match status" value="1"/>
</dbReference>
<evidence type="ECO:0000256" key="1">
    <source>
        <dbReference type="ARBA" id="ARBA00022737"/>
    </source>
</evidence>
<dbReference type="Pfam" id="PF01535">
    <property type="entry name" value="PPR"/>
    <property type="match status" value="2"/>
</dbReference>
<accession>A0AAV8U4P4</accession>
<evidence type="ECO:0000313" key="4">
    <source>
        <dbReference type="EMBL" id="KAJ8774292.1"/>
    </source>
</evidence>
<dbReference type="InterPro" id="IPR046849">
    <property type="entry name" value="E2_motif"/>
</dbReference>
<dbReference type="FunFam" id="1.25.40.10:FF:001386">
    <property type="entry name" value="Pentatricopeptide repeat-containing protein At3g26782, mitochondrial"/>
    <property type="match status" value="1"/>
</dbReference>
<reference evidence="4 5" key="1">
    <citation type="submission" date="2021-09" db="EMBL/GenBank/DDBJ databases">
        <title>Genomic insights and catalytic innovation underlie evolution of tropane alkaloids biosynthesis.</title>
        <authorList>
            <person name="Wang Y.-J."/>
            <person name="Tian T."/>
            <person name="Huang J.-P."/>
            <person name="Huang S.-X."/>
        </authorList>
    </citation>
    <scope>NUCLEOTIDE SEQUENCE [LARGE SCALE GENOMIC DNA]</scope>
    <source>
        <strain evidence="4">KIB-2018</strain>
        <tissue evidence="4">Leaf</tissue>
    </source>
</reference>
<evidence type="ECO:0000256" key="3">
    <source>
        <dbReference type="PROSITE-ProRule" id="PRU00708"/>
    </source>
</evidence>
<dbReference type="NCBIfam" id="TIGR00756">
    <property type="entry name" value="PPR"/>
    <property type="match status" value="4"/>
</dbReference>
<dbReference type="FunFam" id="1.25.40.10:FF:000158">
    <property type="entry name" value="pentatricopeptide repeat-containing protein At2g33680"/>
    <property type="match status" value="1"/>
</dbReference>
<dbReference type="EMBL" id="JAIWQS010000001">
    <property type="protein sequence ID" value="KAJ8774292.1"/>
    <property type="molecule type" value="Genomic_DNA"/>
</dbReference>
<dbReference type="PANTHER" id="PTHR47926">
    <property type="entry name" value="PENTATRICOPEPTIDE REPEAT-CONTAINING PROTEIN"/>
    <property type="match status" value="1"/>
</dbReference>
<keyword evidence="5" id="KW-1185">Reference proteome</keyword>
<dbReference type="AlphaFoldDB" id="A0AAV8U4P4"/>
<dbReference type="InterPro" id="IPR046960">
    <property type="entry name" value="PPR_At4g14850-like_plant"/>
</dbReference>
<dbReference type="InterPro" id="IPR011990">
    <property type="entry name" value="TPR-like_helical_dom_sf"/>
</dbReference>
<feature type="repeat" description="PPR" evidence="3">
    <location>
        <begin position="372"/>
        <end position="402"/>
    </location>
</feature>
<evidence type="ECO:0008006" key="6">
    <source>
        <dbReference type="Google" id="ProtNLM"/>
    </source>
</evidence>
<sequence length="711" mass="80264">MRPLNPFIQSSGNVFYNILVTHCQAHKLGKITDTYSANNILSSYTKCGFPGLPIACQLFDEIPHKDTVTWNTMIAAYVNSSNLDTAWELHSSMRKCGFQPDVYTFGSILKGVASASRLDLGQQVHSFIAKMGYEDNIYAGSALLDMYAKCGEIHHAHAVFKSMPQHNSVSWNALVAGFVQVDDRETAFWLLNCMETEGVTLDDGTFSPLLTLLDDGKFYRTTMQLHCKIIKRGLEFSNTVCNAAITSYSACGCLEDSKRVFDGAVSTRDLVTWNSMIAAYLTHDKEELAFELFIDMQGFGFEPDIYTYTSVISACFEKAHVEHGRSLHALVIKRGLEESVPICNAVMAMYLKSDDRLMKNALKIFQAMEFKDRVSWNSILTGFSQMGLSEDALKLFGDMRSLLVDIDHYAFSAVLRSCSDLATLQFGQQVHVLAIKAGFESNDFVASSLIFMYSKCGIIEDARKSFDETSKDSSITWNSIIFAYAQHGQGNVALDLFFRMRKQKVRLDHITFVAVLTACSHIGLVEQGRYFLKSMESDFGIPPRMEHYACAVDLLGRAGHLNEAKALMESMPFQPDAMVWKTFLGTCRACGNIDLAAQVARRLLDLDPEEHCTYIILSNMYGNLKMWDEKACITRLMRERKVKKVPGWSWMEVNNEVHAFCAEDHSHPQFKEINRRLEELMEEIKWSDSASSLDVLMRDIYSINGCCDLYW</sequence>
<dbReference type="Proteomes" id="UP001159364">
    <property type="component" value="Linkage Group LG01"/>
</dbReference>
<evidence type="ECO:0000313" key="5">
    <source>
        <dbReference type="Proteomes" id="UP001159364"/>
    </source>
</evidence>
<comment type="caution">
    <text evidence="4">The sequence shown here is derived from an EMBL/GenBank/DDBJ whole genome shotgun (WGS) entry which is preliminary data.</text>
</comment>
<dbReference type="FunFam" id="1.25.40.10:FF:000205">
    <property type="entry name" value="Pentatricopeptide repeat-containing protein, mitochondrial"/>
    <property type="match status" value="1"/>
</dbReference>
<proteinExistence type="inferred from homology"/>
<feature type="repeat" description="PPR" evidence="3">
    <location>
        <begin position="473"/>
        <end position="507"/>
    </location>
</feature>
<dbReference type="Pfam" id="PF20431">
    <property type="entry name" value="E_motif"/>
    <property type="match status" value="1"/>
</dbReference>
<dbReference type="SUPFAM" id="SSF48452">
    <property type="entry name" value="TPR-like"/>
    <property type="match status" value="1"/>
</dbReference>
<dbReference type="GO" id="GO:0009451">
    <property type="term" value="P:RNA modification"/>
    <property type="evidence" value="ECO:0007669"/>
    <property type="project" value="InterPro"/>
</dbReference>
<dbReference type="InterPro" id="IPR046848">
    <property type="entry name" value="E_motif"/>
</dbReference>
<feature type="repeat" description="PPR" evidence="3">
    <location>
        <begin position="304"/>
        <end position="338"/>
    </location>
</feature>
<dbReference type="GO" id="GO:0003723">
    <property type="term" value="F:RNA binding"/>
    <property type="evidence" value="ECO:0007669"/>
    <property type="project" value="InterPro"/>
</dbReference>
<dbReference type="GO" id="GO:0005739">
    <property type="term" value="C:mitochondrion"/>
    <property type="evidence" value="ECO:0007669"/>
    <property type="project" value="UniProtKB-ARBA"/>
</dbReference>
<protein>
    <recommendedName>
        <fullName evidence="6">Pentatricopeptide repeat-containing protein</fullName>
    </recommendedName>
</protein>
<evidence type="ECO:0000256" key="2">
    <source>
        <dbReference type="ARBA" id="ARBA00061659"/>
    </source>
</evidence>
<dbReference type="InterPro" id="IPR002885">
    <property type="entry name" value="PPR_rpt"/>
</dbReference>
<feature type="repeat" description="PPR" evidence="3">
    <location>
        <begin position="66"/>
        <end position="100"/>
    </location>
</feature>
<feature type="repeat" description="PPR" evidence="3">
    <location>
        <begin position="269"/>
        <end position="303"/>
    </location>
</feature>
<keyword evidence="1" id="KW-0677">Repeat</keyword>
<dbReference type="PANTHER" id="PTHR47926:SF372">
    <property type="entry name" value="PENTATRICOPEPTIDE REPEAT-CONTAINING PROTEIN"/>
    <property type="match status" value="1"/>
</dbReference>
<name>A0AAV8U4P4_9ROSI</name>
<gene>
    <name evidence="4" type="ORF">K2173_009723</name>
</gene>
<dbReference type="Pfam" id="PF13041">
    <property type="entry name" value="PPR_2"/>
    <property type="match status" value="4"/>
</dbReference>